<proteinExistence type="predicted"/>
<protein>
    <recommendedName>
        <fullName evidence="3">Ornithine cyclodeaminase</fullName>
    </recommendedName>
</protein>
<dbReference type="Pfam" id="PF02423">
    <property type="entry name" value="OCD_Mu_crystall"/>
    <property type="match status" value="1"/>
</dbReference>
<dbReference type="PANTHER" id="PTHR13812:SF19">
    <property type="entry name" value="KETIMINE REDUCTASE MU-CRYSTALLIN"/>
    <property type="match status" value="1"/>
</dbReference>
<evidence type="ECO:0000313" key="1">
    <source>
        <dbReference type="EMBL" id="MBT9281655.1"/>
    </source>
</evidence>
<gene>
    <name evidence="1" type="ORF">KM312_03160</name>
</gene>
<sequence>MKREPRVRSLGSAITVVHRLPGAAPAADVIVTATSAKKPFLGADMVRPGQTIIAIGSHTPDRTELAPEDVARADSVFVDTEAGARVEAGDLIQAVQKGMLDWSRMTGELADVISREKPGKVSDEALVAMKAVGVGWLDAAVAGAIEERAEAEVLGSNGRE</sequence>
<dbReference type="EMBL" id="JAHHQF010000040">
    <property type="protein sequence ID" value="MBT9281655.1"/>
    <property type="molecule type" value="Genomic_DNA"/>
</dbReference>
<name>A0A947CXH4_HYDSH</name>
<dbReference type="AlphaFoldDB" id="A0A947CXH4"/>
<evidence type="ECO:0008006" key="3">
    <source>
        <dbReference type="Google" id="ProtNLM"/>
    </source>
</evidence>
<dbReference type="InterPro" id="IPR003462">
    <property type="entry name" value="ODC_Mu_crystall"/>
</dbReference>
<dbReference type="PANTHER" id="PTHR13812">
    <property type="entry name" value="KETIMINE REDUCTASE MU-CRYSTALLIN"/>
    <property type="match status" value="1"/>
</dbReference>
<organism evidence="1 2">
    <name type="scientific">Hydrogenibacillus schlegelii</name>
    <name type="common">Bacillus schlegelii</name>
    <dbReference type="NCBI Taxonomy" id="1484"/>
    <lineage>
        <taxon>Bacteria</taxon>
        <taxon>Bacillati</taxon>
        <taxon>Bacillota</taxon>
        <taxon>Bacilli</taxon>
        <taxon>Bacillales</taxon>
        <taxon>Bacillales Family X. Incertae Sedis</taxon>
        <taxon>Hydrogenibacillus</taxon>
    </lineage>
</organism>
<comment type="caution">
    <text evidence="1">The sequence shown here is derived from an EMBL/GenBank/DDBJ whole genome shotgun (WGS) entry which is preliminary data.</text>
</comment>
<dbReference type="Proteomes" id="UP000748108">
    <property type="component" value="Unassembled WGS sequence"/>
</dbReference>
<reference evidence="1" key="1">
    <citation type="journal article" date="2021" name="Microbiology">
        <title>Metagenomic Analysis of the Microbial Community in the Underground Coal Fire Area (Kemerovo Region, Russia) Revealed Predominance of Thermophilic Members of the Phyla Deinococcus-thermus, Aquificae, and Firmicutes.</title>
        <authorList>
            <person name="Kadnikov V."/>
            <person name="Mardanov A.V."/>
            <person name="Beletsky A.V."/>
            <person name="Karnachuk O.V."/>
            <person name="Ravin N.V."/>
        </authorList>
    </citation>
    <scope>NUCLEOTIDE SEQUENCE</scope>
    <source>
        <strain evidence="1">RBS10-49</strain>
    </source>
</reference>
<dbReference type="GO" id="GO:0005737">
    <property type="term" value="C:cytoplasm"/>
    <property type="evidence" value="ECO:0007669"/>
    <property type="project" value="TreeGrafter"/>
</dbReference>
<dbReference type="Gene3D" id="3.40.50.720">
    <property type="entry name" value="NAD(P)-binding Rossmann-like Domain"/>
    <property type="match status" value="1"/>
</dbReference>
<dbReference type="SUPFAM" id="SSF51735">
    <property type="entry name" value="NAD(P)-binding Rossmann-fold domains"/>
    <property type="match status" value="1"/>
</dbReference>
<accession>A0A947CXH4</accession>
<evidence type="ECO:0000313" key="2">
    <source>
        <dbReference type="Proteomes" id="UP000748108"/>
    </source>
</evidence>
<dbReference type="InterPro" id="IPR036291">
    <property type="entry name" value="NAD(P)-bd_dom_sf"/>
</dbReference>